<organism evidence="1">
    <name type="scientific">Guillardia theta (strain CCMP2712)</name>
    <name type="common">Cryptophyte</name>
    <dbReference type="NCBI Taxonomy" id="905079"/>
    <lineage>
        <taxon>Eukaryota</taxon>
        <taxon>Cryptophyceae</taxon>
        <taxon>Pyrenomonadales</taxon>
        <taxon>Geminigeraceae</taxon>
        <taxon>Guillardia</taxon>
    </lineage>
</organism>
<dbReference type="KEGG" id="gtt:GUITHDRAFT_154565"/>
<accession>L1ISI2</accession>
<evidence type="ECO:0000313" key="1">
    <source>
        <dbReference type="EMBL" id="EKX39067.1"/>
    </source>
</evidence>
<dbReference type="InterPro" id="IPR016024">
    <property type="entry name" value="ARM-type_fold"/>
</dbReference>
<dbReference type="Gene3D" id="1.25.10.10">
    <property type="entry name" value="Leucine-rich Repeat Variant"/>
    <property type="match status" value="1"/>
</dbReference>
<proteinExistence type="predicted"/>
<dbReference type="RefSeq" id="XP_005826047.1">
    <property type="nucleotide sequence ID" value="XM_005825990.1"/>
</dbReference>
<dbReference type="EnsemblProtists" id="EKX39067">
    <property type="protein sequence ID" value="EKX39067"/>
    <property type="gene ID" value="GUITHDRAFT_154565"/>
</dbReference>
<reference evidence="1 3" key="1">
    <citation type="journal article" date="2012" name="Nature">
        <title>Algal genomes reveal evolutionary mosaicism and the fate of nucleomorphs.</title>
        <authorList>
            <consortium name="DOE Joint Genome Institute"/>
            <person name="Curtis B.A."/>
            <person name="Tanifuji G."/>
            <person name="Burki F."/>
            <person name="Gruber A."/>
            <person name="Irimia M."/>
            <person name="Maruyama S."/>
            <person name="Arias M.C."/>
            <person name="Ball S.G."/>
            <person name="Gile G.H."/>
            <person name="Hirakawa Y."/>
            <person name="Hopkins J.F."/>
            <person name="Kuo A."/>
            <person name="Rensing S.A."/>
            <person name="Schmutz J."/>
            <person name="Symeonidi A."/>
            <person name="Elias M."/>
            <person name="Eveleigh R.J."/>
            <person name="Herman E.K."/>
            <person name="Klute M.J."/>
            <person name="Nakayama T."/>
            <person name="Obornik M."/>
            <person name="Reyes-Prieto A."/>
            <person name="Armbrust E.V."/>
            <person name="Aves S.J."/>
            <person name="Beiko R.G."/>
            <person name="Coutinho P."/>
            <person name="Dacks J.B."/>
            <person name="Durnford D.G."/>
            <person name="Fast N.M."/>
            <person name="Green B.R."/>
            <person name="Grisdale C.J."/>
            <person name="Hempel F."/>
            <person name="Henrissat B."/>
            <person name="Hoppner M.P."/>
            <person name="Ishida K."/>
            <person name="Kim E."/>
            <person name="Koreny L."/>
            <person name="Kroth P.G."/>
            <person name="Liu Y."/>
            <person name="Malik S.B."/>
            <person name="Maier U.G."/>
            <person name="McRose D."/>
            <person name="Mock T."/>
            <person name="Neilson J.A."/>
            <person name="Onodera N.T."/>
            <person name="Poole A.M."/>
            <person name="Pritham E.J."/>
            <person name="Richards T.A."/>
            <person name="Rocap G."/>
            <person name="Roy S.W."/>
            <person name="Sarai C."/>
            <person name="Schaack S."/>
            <person name="Shirato S."/>
            <person name="Slamovits C.H."/>
            <person name="Spencer D.F."/>
            <person name="Suzuki S."/>
            <person name="Worden A.Z."/>
            <person name="Zauner S."/>
            <person name="Barry K."/>
            <person name="Bell C."/>
            <person name="Bharti A.K."/>
            <person name="Crow J.A."/>
            <person name="Grimwood J."/>
            <person name="Kramer R."/>
            <person name="Lindquist E."/>
            <person name="Lucas S."/>
            <person name="Salamov A."/>
            <person name="McFadden G.I."/>
            <person name="Lane C.E."/>
            <person name="Keeling P.J."/>
            <person name="Gray M.W."/>
            <person name="Grigoriev I.V."/>
            <person name="Archibald J.M."/>
        </authorList>
    </citation>
    <scope>NUCLEOTIDE SEQUENCE</scope>
    <source>
        <strain evidence="1 3">CCMP2712</strain>
    </source>
</reference>
<evidence type="ECO:0000313" key="2">
    <source>
        <dbReference type="EnsemblProtists" id="EKX39067"/>
    </source>
</evidence>
<dbReference type="EMBL" id="JH993043">
    <property type="protein sequence ID" value="EKX39067.1"/>
    <property type="molecule type" value="Genomic_DNA"/>
</dbReference>
<dbReference type="Proteomes" id="UP000011087">
    <property type="component" value="Unassembled WGS sequence"/>
</dbReference>
<dbReference type="SUPFAM" id="SSF48371">
    <property type="entry name" value="ARM repeat"/>
    <property type="match status" value="1"/>
</dbReference>
<dbReference type="PaxDb" id="55529-EKX39067"/>
<gene>
    <name evidence="1" type="ORF">GUITHDRAFT_154565</name>
</gene>
<dbReference type="InterPro" id="IPR011989">
    <property type="entry name" value="ARM-like"/>
</dbReference>
<reference evidence="2" key="3">
    <citation type="submission" date="2016-03" db="UniProtKB">
        <authorList>
            <consortium name="EnsemblProtists"/>
        </authorList>
    </citation>
    <scope>IDENTIFICATION</scope>
</reference>
<keyword evidence="3" id="KW-1185">Reference proteome</keyword>
<dbReference type="GeneID" id="17295703"/>
<dbReference type="HOGENOM" id="CLU_886953_0_0_1"/>
<dbReference type="AlphaFoldDB" id="L1ISI2"/>
<protein>
    <submittedName>
        <fullName evidence="1 2">Uncharacterized protein</fullName>
    </submittedName>
</protein>
<name>L1ISI2_GUITC</name>
<sequence length="314" mass="34600">MGMHAVMNVIFSARSVQLEAICVIRNACVGYYENKNHLSSCGAFWNFAQILNSHPDNQVICEEVVSAIRYGIVGHNANKNAAGEAGLIRLVAATLLPGPLEGTERCKEDAAACLRILCEESPDRSSELMKCSGIPGLMLLVTTGSASSREEGIAALANACNAYSMNIDLLTKEDIDEVHKLDTSSQASTAMTRMYAKSLKIMIRNRDLNPCGNLCSAQETSYLLRDSFTTWCPRSSVVKEIVESPLLGRRKLLKGRSLTNKPKELPTFNQKFRLIDNDDGQKRRSKSRADIPERTSSYEDFRGVFLLARGQSVL</sequence>
<reference evidence="3" key="2">
    <citation type="submission" date="2012-11" db="EMBL/GenBank/DDBJ databases">
        <authorList>
            <person name="Kuo A."/>
            <person name="Curtis B.A."/>
            <person name="Tanifuji G."/>
            <person name="Burki F."/>
            <person name="Gruber A."/>
            <person name="Irimia M."/>
            <person name="Maruyama S."/>
            <person name="Arias M.C."/>
            <person name="Ball S.G."/>
            <person name="Gile G.H."/>
            <person name="Hirakawa Y."/>
            <person name="Hopkins J.F."/>
            <person name="Rensing S.A."/>
            <person name="Schmutz J."/>
            <person name="Symeonidi A."/>
            <person name="Elias M."/>
            <person name="Eveleigh R.J."/>
            <person name="Herman E.K."/>
            <person name="Klute M.J."/>
            <person name="Nakayama T."/>
            <person name="Obornik M."/>
            <person name="Reyes-Prieto A."/>
            <person name="Armbrust E.V."/>
            <person name="Aves S.J."/>
            <person name="Beiko R.G."/>
            <person name="Coutinho P."/>
            <person name="Dacks J.B."/>
            <person name="Durnford D.G."/>
            <person name="Fast N.M."/>
            <person name="Green B.R."/>
            <person name="Grisdale C."/>
            <person name="Hempe F."/>
            <person name="Henrissat B."/>
            <person name="Hoppner M.P."/>
            <person name="Ishida K.-I."/>
            <person name="Kim E."/>
            <person name="Koreny L."/>
            <person name="Kroth P.G."/>
            <person name="Liu Y."/>
            <person name="Malik S.-B."/>
            <person name="Maier U.G."/>
            <person name="McRose D."/>
            <person name="Mock T."/>
            <person name="Neilson J.A."/>
            <person name="Onodera N.T."/>
            <person name="Poole A.M."/>
            <person name="Pritham E.J."/>
            <person name="Richards T.A."/>
            <person name="Rocap G."/>
            <person name="Roy S.W."/>
            <person name="Sarai C."/>
            <person name="Schaack S."/>
            <person name="Shirato S."/>
            <person name="Slamovits C.H."/>
            <person name="Spencer D.F."/>
            <person name="Suzuki S."/>
            <person name="Worden A.Z."/>
            <person name="Zauner S."/>
            <person name="Barry K."/>
            <person name="Bell C."/>
            <person name="Bharti A.K."/>
            <person name="Crow J.A."/>
            <person name="Grimwood J."/>
            <person name="Kramer R."/>
            <person name="Lindquist E."/>
            <person name="Lucas S."/>
            <person name="Salamov A."/>
            <person name="McFadden G.I."/>
            <person name="Lane C.E."/>
            <person name="Keeling P.J."/>
            <person name="Gray M.W."/>
            <person name="Grigoriev I.V."/>
            <person name="Archibald J.M."/>
        </authorList>
    </citation>
    <scope>NUCLEOTIDE SEQUENCE</scope>
    <source>
        <strain evidence="3">CCMP2712</strain>
    </source>
</reference>
<dbReference type="OrthoDB" id="10674126at2759"/>
<evidence type="ECO:0000313" key="3">
    <source>
        <dbReference type="Proteomes" id="UP000011087"/>
    </source>
</evidence>